<organism evidence="1 2">
    <name type="scientific">Peribacillus psychrosaccharolyticus</name>
    <name type="common">Bacillus psychrosaccharolyticus</name>
    <dbReference type="NCBI Taxonomy" id="1407"/>
    <lineage>
        <taxon>Bacteria</taxon>
        <taxon>Bacillati</taxon>
        <taxon>Bacillota</taxon>
        <taxon>Bacilli</taxon>
        <taxon>Bacillales</taxon>
        <taxon>Bacillaceae</taxon>
        <taxon>Peribacillus</taxon>
    </lineage>
</organism>
<dbReference type="AlphaFoldDB" id="A0A974NPB4"/>
<evidence type="ECO:0000313" key="1">
    <source>
        <dbReference type="EMBL" id="QQT01550.1"/>
    </source>
</evidence>
<dbReference type="RefSeq" id="WP_201648013.1">
    <property type="nucleotide sequence ID" value="NZ_CP068053.1"/>
</dbReference>
<dbReference type="InterPro" id="IPR054224">
    <property type="entry name" value="DUF6944"/>
</dbReference>
<dbReference type="EMBL" id="CP068053">
    <property type="protein sequence ID" value="QQT01550.1"/>
    <property type="molecule type" value="Genomic_DNA"/>
</dbReference>
<name>A0A974NPB4_PERPY</name>
<gene>
    <name evidence="1" type="ORF">I6J18_06720</name>
</gene>
<dbReference type="KEGG" id="ppsr:I6J18_06720"/>
<evidence type="ECO:0000313" key="2">
    <source>
        <dbReference type="Proteomes" id="UP000595254"/>
    </source>
</evidence>
<accession>A0A974NPB4</accession>
<proteinExistence type="predicted"/>
<keyword evidence="2" id="KW-1185">Reference proteome</keyword>
<dbReference type="Proteomes" id="UP000595254">
    <property type="component" value="Chromosome"/>
</dbReference>
<protein>
    <submittedName>
        <fullName evidence="1">Uncharacterized protein</fullName>
    </submittedName>
</protein>
<dbReference type="Pfam" id="PF22116">
    <property type="entry name" value="DUF6944"/>
    <property type="match status" value="1"/>
</dbReference>
<reference evidence="1 2" key="1">
    <citation type="submission" date="2021-01" db="EMBL/GenBank/DDBJ databases">
        <title>FDA dAtabase for Regulatory Grade micrObial Sequences (FDA-ARGOS): Supporting development and validation of Infectious Disease Dx tests.</title>
        <authorList>
            <person name="Nelson B."/>
            <person name="Plummer A."/>
            <person name="Tallon L."/>
            <person name="Sadzewicz L."/>
            <person name="Zhao X."/>
            <person name="Boylan J."/>
            <person name="Ott S."/>
            <person name="Bowen H."/>
            <person name="Vavikolanu K."/>
            <person name="Mehta A."/>
            <person name="Aluvathingal J."/>
            <person name="Nadendla S."/>
            <person name="Myers T."/>
            <person name="Yan Y."/>
            <person name="Sichtig H."/>
        </authorList>
    </citation>
    <scope>NUCLEOTIDE SEQUENCE [LARGE SCALE GENOMIC DNA]</scope>
    <source>
        <strain evidence="1 2">FDAARGOS_1161</strain>
    </source>
</reference>
<sequence length="214" mass="22616">MTIRGEDLLIMGAWGLLVGSLIDTIGQTQQSLTGTDLGKDLIIKGNGIEAFGNSLQAIGRTKLLPPEPELSEIYSILGCWLEAAGNSTNAIGVEIEVNVSEDEGIKIDTLGSGVQALGAAFEAVGASLTEDSSFRSLSIKGNSFISLGSLLESIGNIFVINNKTEIGEQILLVGSWIQVIGSFILVHAITLEVESISSSKIESSNLSYYNYNTC</sequence>